<dbReference type="Gene3D" id="3.40.50.300">
    <property type="entry name" value="P-loop containing nucleotide triphosphate hydrolases"/>
    <property type="match status" value="1"/>
</dbReference>
<sequence length="369" mass="40449">LPPKPKRLYGREVELQASLETLAKDSPRIAILGGGGMGKTALARAVLHHSETCAKFGHRFFVSAESATTALELAALIGLHVGLEPGPDNRNSVLNFFSLGAPSLLVLDNLETPWEPIQSRAEVEEFLSLLTDVDHLALLITMRGAERPGRVRWTRPFLLPLQPLTNNAAQQVFEDITDNYSQSKEKTKLLGFTENMPLALDLMAHLVDHEGLSNVVARWDTEKTSLLSVGHGRTSNLDASITTSLSSPRVTFGAKQLLSLLSILPNGLSDVELVQSNLPISEILSCKSVLLATSLVYSDTKSRLRALVPIREHIRKFHPPSKTLIHAIRNHFHALLGLYQKFSGIQPGDVITKITLNLANLQEVLQQGL</sequence>
<comment type="caution">
    <text evidence="2">The sequence shown here is derived from an EMBL/GenBank/DDBJ whole genome shotgun (WGS) entry which is preliminary data.</text>
</comment>
<feature type="non-terminal residue" evidence="2">
    <location>
        <position position="369"/>
    </location>
</feature>
<evidence type="ECO:0000259" key="1">
    <source>
        <dbReference type="Pfam" id="PF20703"/>
    </source>
</evidence>
<dbReference type="InterPro" id="IPR027417">
    <property type="entry name" value="P-loop_NTPase"/>
</dbReference>
<evidence type="ECO:0000313" key="3">
    <source>
        <dbReference type="Proteomes" id="UP001215598"/>
    </source>
</evidence>
<dbReference type="PRINTS" id="PR00364">
    <property type="entry name" value="DISEASERSIST"/>
</dbReference>
<reference evidence="2" key="1">
    <citation type="submission" date="2023-03" db="EMBL/GenBank/DDBJ databases">
        <title>Massive genome expansion in bonnet fungi (Mycena s.s.) driven by repeated elements and novel gene families across ecological guilds.</title>
        <authorList>
            <consortium name="Lawrence Berkeley National Laboratory"/>
            <person name="Harder C.B."/>
            <person name="Miyauchi S."/>
            <person name="Viragh M."/>
            <person name="Kuo A."/>
            <person name="Thoen E."/>
            <person name="Andreopoulos B."/>
            <person name="Lu D."/>
            <person name="Skrede I."/>
            <person name="Drula E."/>
            <person name="Henrissat B."/>
            <person name="Morin E."/>
            <person name="Kohler A."/>
            <person name="Barry K."/>
            <person name="LaButti K."/>
            <person name="Morin E."/>
            <person name="Salamov A."/>
            <person name="Lipzen A."/>
            <person name="Mereny Z."/>
            <person name="Hegedus B."/>
            <person name="Baldrian P."/>
            <person name="Stursova M."/>
            <person name="Weitz H."/>
            <person name="Taylor A."/>
            <person name="Grigoriev I.V."/>
            <person name="Nagy L.G."/>
            <person name="Martin F."/>
            <person name="Kauserud H."/>
        </authorList>
    </citation>
    <scope>NUCLEOTIDE SEQUENCE</scope>
    <source>
        <strain evidence="2">CBHHK182m</strain>
    </source>
</reference>
<protein>
    <recommendedName>
        <fullName evidence="1">Novel STAND NTPase 1 domain-containing protein</fullName>
    </recommendedName>
</protein>
<proteinExistence type="predicted"/>
<name>A0AAD7IAY1_9AGAR</name>
<dbReference type="Pfam" id="PF20703">
    <property type="entry name" value="nSTAND1"/>
    <property type="match status" value="1"/>
</dbReference>
<accession>A0AAD7IAY1</accession>
<organism evidence="2 3">
    <name type="scientific">Mycena metata</name>
    <dbReference type="NCBI Taxonomy" id="1033252"/>
    <lineage>
        <taxon>Eukaryota</taxon>
        <taxon>Fungi</taxon>
        <taxon>Dikarya</taxon>
        <taxon>Basidiomycota</taxon>
        <taxon>Agaricomycotina</taxon>
        <taxon>Agaricomycetes</taxon>
        <taxon>Agaricomycetidae</taxon>
        <taxon>Agaricales</taxon>
        <taxon>Marasmiineae</taxon>
        <taxon>Mycenaceae</taxon>
        <taxon>Mycena</taxon>
    </lineage>
</organism>
<keyword evidence="3" id="KW-1185">Reference proteome</keyword>
<evidence type="ECO:0000313" key="2">
    <source>
        <dbReference type="EMBL" id="KAJ7738727.1"/>
    </source>
</evidence>
<dbReference type="Proteomes" id="UP001215598">
    <property type="component" value="Unassembled WGS sequence"/>
</dbReference>
<dbReference type="SUPFAM" id="SSF52540">
    <property type="entry name" value="P-loop containing nucleoside triphosphate hydrolases"/>
    <property type="match status" value="1"/>
</dbReference>
<dbReference type="EMBL" id="JARKIB010000110">
    <property type="protein sequence ID" value="KAJ7738727.1"/>
    <property type="molecule type" value="Genomic_DNA"/>
</dbReference>
<feature type="domain" description="Novel STAND NTPase 1" evidence="1">
    <location>
        <begin position="7"/>
        <end position="143"/>
    </location>
</feature>
<dbReference type="InterPro" id="IPR049052">
    <property type="entry name" value="nSTAND1"/>
</dbReference>
<feature type="non-terminal residue" evidence="2">
    <location>
        <position position="1"/>
    </location>
</feature>
<dbReference type="AlphaFoldDB" id="A0AAD7IAY1"/>
<gene>
    <name evidence="2" type="ORF">B0H16DRAFT_1220535</name>
</gene>